<dbReference type="AlphaFoldDB" id="A0AAW1X7R1"/>
<dbReference type="EMBL" id="JBEDUW010000004">
    <property type="protein sequence ID" value="KAK9932470.1"/>
    <property type="molecule type" value="Genomic_DNA"/>
</dbReference>
<gene>
    <name evidence="1" type="ORF">M0R45_019708</name>
</gene>
<keyword evidence="2" id="KW-1185">Reference proteome</keyword>
<dbReference type="Proteomes" id="UP001457282">
    <property type="component" value="Unassembled WGS sequence"/>
</dbReference>
<evidence type="ECO:0000313" key="1">
    <source>
        <dbReference type="EMBL" id="KAK9932470.1"/>
    </source>
</evidence>
<name>A0AAW1X7R1_RUBAR</name>
<protein>
    <submittedName>
        <fullName evidence="1">Uncharacterized protein</fullName>
    </submittedName>
</protein>
<comment type="caution">
    <text evidence="1">The sequence shown here is derived from an EMBL/GenBank/DDBJ whole genome shotgun (WGS) entry which is preliminary data.</text>
</comment>
<accession>A0AAW1X7R1</accession>
<reference evidence="1 2" key="1">
    <citation type="journal article" date="2023" name="G3 (Bethesda)">
        <title>A chromosome-length genome assembly and annotation of blackberry (Rubus argutus, cv. 'Hillquist').</title>
        <authorList>
            <person name="Bruna T."/>
            <person name="Aryal R."/>
            <person name="Dudchenko O."/>
            <person name="Sargent D.J."/>
            <person name="Mead D."/>
            <person name="Buti M."/>
            <person name="Cavallini A."/>
            <person name="Hytonen T."/>
            <person name="Andres J."/>
            <person name="Pham M."/>
            <person name="Weisz D."/>
            <person name="Mascagni F."/>
            <person name="Usai G."/>
            <person name="Natali L."/>
            <person name="Bassil N."/>
            <person name="Fernandez G.E."/>
            <person name="Lomsadze A."/>
            <person name="Armour M."/>
            <person name="Olukolu B."/>
            <person name="Poorten T."/>
            <person name="Britton C."/>
            <person name="Davik J."/>
            <person name="Ashrafi H."/>
            <person name="Aiden E.L."/>
            <person name="Borodovsky M."/>
            <person name="Worthington M."/>
        </authorList>
    </citation>
    <scope>NUCLEOTIDE SEQUENCE [LARGE SCALE GENOMIC DNA]</scope>
    <source>
        <strain evidence="1">PI 553951</strain>
    </source>
</reference>
<evidence type="ECO:0000313" key="2">
    <source>
        <dbReference type="Proteomes" id="UP001457282"/>
    </source>
</evidence>
<organism evidence="1 2">
    <name type="scientific">Rubus argutus</name>
    <name type="common">Southern blackberry</name>
    <dbReference type="NCBI Taxonomy" id="59490"/>
    <lineage>
        <taxon>Eukaryota</taxon>
        <taxon>Viridiplantae</taxon>
        <taxon>Streptophyta</taxon>
        <taxon>Embryophyta</taxon>
        <taxon>Tracheophyta</taxon>
        <taxon>Spermatophyta</taxon>
        <taxon>Magnoliopsida</taxon>
        <taxon>eudicotyledons</taxon>
        <taxon>Gunneridae</taxon>
        <taxon>Pentapetalae</taxon>
        <taxon>rosids</taxon>
        <taxon>fabids</taxon>
        <taxon>Rosales</taxon>
        <taxon>Rosaceae</taxon>
        <taxon>Rosoideae</taxon>
        <taxon>Rosoideae incertae sedis</taxon>
        <taxon>Rubus</taxon>
    </lineage>
</organism>
<proteinExistence type="predicted"/>
<sequence length="96" mass="10487">MAVERWPGAVEHRLVLGSPTMEMRWLRGELAARLMAEQRIGLDAVPCEVHGGGWACVAMNDCDCCCCEHAGIWGRGEWRGSLRTGGAACETGQRSR</sequence>